<keyword evidence="2 3" id="KW-0808">Transferase</keyword>
<sequence>MTLKAVEMTLNTLGCIAIRNAMHPKLRSWLLRLFGANVGINVRIHSCRFMNFELGFKNLKFDDGVYIGTDVLIDCACTLNIGKNTTISARSALITHSDPGTRQGNAIAKIYPARKTGVFIGNDCWIGVGAIVLDGSVINDRCLVAAGSVVTGSTLDKESLYAGSPAVFKKKLNFNSEKSSSHSL</sequence>
<dbReference type="InterPro" id="IPR001451">
    <property type="entry name" value="Hexapep"/>
</dbReference>
<proteinExistence type="inferred from homology"/>
<dbReference type="CDD" id="cd04647">
    <property type="entry name" value="LbH_MAT_like"/>
    <property type="match status" value="1"/>
</dbReference>
<evidence type="ECO:0000313" key="4">
    <source>
        <dbReference type="Proteomes" id="UP000009102"/>
    </source>
</evidence>
<name>D0KX88_HALNC</name>
<dbReference type="STRING" id="555778.Hneap_0239"/>
<protein>
    <submittedName>
        <fullName evidence="3">Acetyltransferase (Isoleucine patch superfamily)-like protein</fullName>
    </submittedName>
</protein>
<dbReference type="InterPro" id="IPR051159">
    <property type="entry name" value="Hexapeptide_acetyltransf"/>
</dbReference>
<gene>
    <name evidence="3" type="ordered locus">Hneap_0239</name>
</gene>
<dbReference type="SUPFAM" id="SSF51161">
    <property type="entry name" value="Trimeric LpxA-like enzymes"/>
    <property type="match status" value="1"/>
</dbReference>
<dbReference type="Proteomes" id="UP000009102">
    <property type="component" value="Chromosome"/>
</dbReference>
<dbReference type="Gene3D" id="2.160.10.10">
    <property type="entry name" value="Hexapeptide repeat proteins"/>
    <property type="match status" value="1"/>
</dbReference>
<dbReference type="PANTHER" id="PTHR23416:SF23">
    <property type="entry name" value="ACETYLTRANSFERASE C18B11.09C-RELATED"/>
    <property type="match status" value="1"/>
</dbReference>
<dbReference type="PANTHER" id="PTHR23416">
    <property type="entry name" value="SIALIC ACID SYNTHASE-RELATED"/>
    <property type="match status" value="1"/>
</dbReference>
<comment type="similarity">
    <text evidence="1">Belongs to the transferase hexapeptide repeat family.</text>
</comment>
<organism evidence="3 4">
    <name type="scientific">Halothiobacillus neapolitanus (strain ATCC 23641 / DSM 15147 / CIP 104769 / NCIMB 8539 / c2)</name>
    <name type="common">Thiobacillus neapolitanus</name>
    <dbReference type="NCBI Taxonomy" id="555778"/>
    <lineage>
        <taxon>Bacteria</taxon>
        <taxon>Pseudomonadati</taxon>
        <taxon>Pseudomonadota</taxon>
        <taxon>Gammaproteobacteria</taxon>
        <taxon>Chromatiales</taxon>
        <taxon>Halothiobacillaceae</taxon>
        <taxon>Halothiobacillus</taxon>
    </lineage>
</organism>
<dbReference type="KEGG" id="hna:Hneap_0239"/>
<dbReference type="Pfam" id="PF00132">
    <property type="entry name" value="Hexapep"/>
    <property type="match status" value="1"/>
</dbReference>
<dbReference type="GO" id="GO:0005829">
    <property type="term" value="C:cytosol"/>
    <property type="evidence" value="ECO:0007669"/>
    <property type="project" value="TreeGrafter"/>
</dbReference>
<dbReference type="GO" id="GO:0008374">
    <property type="term" value="F:O-acyltransferase activity"/>
    <property type="evidence" value="ECO:0007669"/>
    <property type="project" value="TreeGrafter"/>
</dbReference>
<dbReference type="OrthoDB" id="9815592at2"/>
<dbReference type="HOGENOM" id="CLU_1466287_0_0_6"/>
<dbReference type="EMBL" id="CP001801">
    <property type="protein sequence ID" value="ACX95102.1"/>
    <property type="molecule type" value="Genomic_DNA"/>
</dbReference>
<dbReference type="AlphaFoldDB" id="D0KX88"/>
<evidence type="ECO:0000313" key="3">
    <source>
        <dbReference type="EMBL" id="ACX95102.1"/>
    </source>
</evidence>
<dbReference type="RefSeq" id="WP_012823138.1">
    <property type="nucleotide sequence ID" value="NC_013422.1"/>
</dbReference>
<keyword evidence="4" id="KW-1185">Reference proteome</keyword>
<accession>D0KX88</accession>
<evidence type="ECO:0000256" key="2">
    <source>
        <dbReference type="ARBA" id="ARBA00022679"/>
    </source>
</evidence>
<dbReference type="InterPro" id="IPR011004">
    <property type="entry name" value="Trimer_LpxA-like_sf"/>
</dbReference>
<dbReference type="eggNOG" id="COG0110">
    <property type="taxonomic scope" value="Bacteria"/>
</dbReference>
<evidence type="ECO:0000256" key="1">
    <source>
        <dbReference type="ARBA" id="ARBA00007274"/>
    </source>
</evidence>
<reference evidence="3 4" key="1">
    <citation type="submission" date="2009-10" db="EMBL/GenBank/DDBJ databases">
        <title>Complete sequence of Halothiobacillus neapolitanus c2.</title>
        <authorList>
            <consortium name="US DOE Joint Genome Institute"/>
            <person name="Lucas S."/>
            <person name="Copeland A."/>
            <person name="Lapidus A."/>
            <person name="Glavina del Rio T."/>
            <person name="Tice H."/>
            <person name="Bruce D."/>
            <person name="Goodwin L."/>
            <person name="Pitluck S."/>
            <person name="Davenport K."/>
            <person name="Brettin T."/>
            <person name="Detter J.C."/>
            <person name="Han C."/>
            <person name="Tapia R."/>
            <person name="Larimer F."/>
            <person name="Land M."/>
            <person name="Hauser L."/>
            <person name="Kyrpides N."/>
            <person name="Mikhailova N."/>
            <person name="Kerfeld C."/>
            <person name="Cannon G."/>
            <person name="Heinhort S."/>
        </authorList>
    </citation>
    <scope>NUCLEOTIDE SEQUENCE [LARGE SCALE GENOMIC DNA]</scope>
    <source>
        <strain evidence="4">ATCC 23641 / c2</strain>
    </source>
</reference>